<accession>A0A086A6A9</accession>
<sequence>MKYLHKGFFIITALSLISCKKEDYVLYPIDNACDSMVVKHTYFNSYTVTNKYRTVDAQLIKRNDSSKILELNLGPKARINKIIISKDTYALYPGVMDGNEFIVKKSGEKLKAISDSEWGLLKNCNSTLERFKKFKFNKESQLFEFEALGSNDVFTYKTKDSVTYQLFLKIIRPQDFKSQKKLVYDTDFVSIDFKLLADNIIKGTFYGFKIKDSKEIQYFSHRLSGPETIYFYKYNNN</sequence>
<evidence type="ECO:0008006" key="3">
    <source>
        <dbReference type="Google" id="ProtNLM"/>
    </source>
</evidence>
<reference evidence="1 2" key="1">
    <citation type="submission" date="2014-07" db="EMBL/GenBank/DDBJ databases">
        <title>Genome of Chryseobacterium soli DSM 19298.</title>
        <authorList>
            <person name="Stropko S.J."/>
            <person name="Pipes S.E."/>
            <person name="Newman J."/>
        </authorList>
    </citation>
    <scope>NUCLEOTIDE SEQUENCE [LARGE SCALE GENOMIC DNA]</scope>
    <source>
        <strain evidence="1 2">DSM 19298</strain>
    </source>
</reference>
<keyword evidence="2" id="KW-1185">Reference proteome</keyword>
<dbReference type="STRING" id="445961.IW15_11730"/>
<dbReference type="Proteomes" id="UP000028705">
    <property type="component" value="Unassembled WGS sequence"/>
</dbReference>
<proteinExistence type="predicted"/>
<protein>
    <recommendedName>
        <fullName evidence="3">Lipoprotein</fullName>
    </recommendedName>
</protein>
<comment type="caution">
    <text evidence="1">The sequence shown here is derived from an EMBL/GenBank/DDBJ whole genome shotgun (WGS) entry which is preliminary data.</text>
</comment>
<organism evidence="1 2">
    <name type="scientific">Chryseobacterium soli</name>
    <dbReference type="NCBI Taxonomy" id="445961"/>
    <lineage>
        <taxon>Bacteria</taxon>
        <taxon>Pseudomonadati</taxon>
        <taxon>Bacteroidota</taxon>
        <taxon>Flavobacteriia</taxon>
        <taxon>Flavobacteriales</taxon>
        <taxon>Weeksellaceae</taxon>
        <taxon>Chryseobacterium group</taxon>
        <taxon>Chryseobacterium</taxon>
    </lineage>
</organism>
<dbReference type="PROSITE" id="PS51257">
    <property type="entry name" value="PROKAR_LIPOPROTEIN"/>
    <property type="match status" value="1"/>
</dbReference>
<dbReference type="OrthoDB" id="9947961at2"/>
<evidence type="ECO:0000313" key="2">
    <source>
        <dbReference type="Proteomes" id="UP000028705"/>
    </source>
</evidence>
<dbReference type="EMBL" id="JPRH01000004">
    <property type="protein sequence ID" value="KFF12223.1"/>
    <property type="molecule type" value="Genomic_DNA"/>
</dbReference>
<name>A0A086A6A9_9FLAO</name>
<evidence type="ECO:0000313" key="1">
    <source>
        <dbReference type="EMBL" id="KFF12223.1"/>
    </source>
</evidence>
<dbReference type="AlphaFoldDB" id="A0A086A6A9"/>
<dbReference type="RefSeq" id="WP_034711371.1">
    <property type="nucleotide sequence ID" value="NZ_JPRH01000004.1"/>
</dbReference>
<gene>
    <name evidence="1" type="ORF">IW15_11730</name>
</gene>